<keyword evidence="1" id="KW-0175">Coiled coil</keyword>
<feature type="coiled-coil region" evidence="1">
    <location>
        <begin position="5"/>
        <end position="36"/>
    </location>
</feature>
<organism evidence="2 3">
    <name type="scientific">Marine Group III euryarchaeote</name>
    <dbReference type="NCBI Taxonomy" id="2173149"/>
    <lineage>
        <taxon>Archaea</taxon>
        <taxon>Methanobacteriati</taxon>
        <taxon>Thermoplasmatota</taxon>
        <taxon>Thermoplasmata</taxon>
        <taxon>Candidatus Thermoprofundales</taxon>
    </lineage>
</organism>
<accession>A0A7C8DD41</accession>
<reference evidence="3" key="1">
    <citation type="journal article" date="2019" name="bioRxiv">
        <title>Genome diversification in globally distributed novel marine Proteobacteria is linked to environmental adaptation.</title>
        <authorList>
            <person name="Zhou Z."/>
            <person name="Tran P.Q."/>
            <person name="Kieft K."/>
            <person name="Anantharaman K."/>
        </authorList>
    </citation>
    <scope>NUCLEOTIDE SEQUENCE [LARGE SCALE GENOMIC DNA]</scope>
</reference>
<name>A0A7C8DD41_9ARCH</name>
<dbReference type="EMBL" id="DUAV01000022">
    <property type="protein sequence ID" value="HIG63544.1"/>
    <property type="molecule type" value="Genomic_DNA"/>
</dbReference>
<evidence type="ECO:0000256" key="1">
    <source>
        <dbReference type="SAM" id="Coils"/>
    </source>
</evidence>
<comment type="caution">
    <text evidence="2">The sequence shown here is derived from an EMBL/GenBank/DDBJ whole genome shotgun (WGS) entry which is preliminary data.</text>
</comment>
<gene>
    <name evidence="2" type="ORF">EYQ16_03385</name>
</gene>
<evidence type="ECO:0000313" key="3">
    <source>
        <dbReference type="Proteomes" id="UP000589516"/>
    </source>
</evidence>
<proteinExistence type="predicted"/>
<dbReference type="Proteomes" id="UP000589516">
    <property type="component" value="Unassembled WGS sequence"/>
</dbReference>
<dbReference type="AlphaFoldDB" id="A0A7C8DD41"/>
<evidence type="ECO:0000313" key="2">
    <source>
        <dbReference type="EMBL" id="HIG63544.1"/>
    </source>
</evidence>
<sequence length="75" mass="8589">MEDETQQLRARIAALEAELEMQREAHAAEMKRLKSENYAALEASQTRYQGELAIQHANFGRQIAELKARLKAFDV</sequence>
<protein>
    <submittedName>
        <fullName evidence="2">Uncharacterized protein</fullName>
    </submittedName>
</protein>